<feature type="signal peptide" evidence="4">
    <location>
        <begin position="1"/>
        <end position="27"/>
    </location>
</feature>
<evidence type="ECO:0000313" key="5">
    <source>
        <dbReference type="EMBL" id="KAF5782889.1"/>
    </source>
</evidence>
<dbReference type="GO" id="GO:0009699">
    <property type="term" value="P:phenylpropanoid biosynthetic process"/>
    <property type="evidence" value="ECO:0007669"/>
    <property type="project" value="UniProtKB-ARBA"/>
</dbReference>
<evidence type="ECO:0000256" key="4">
    <source>
        <dbReference type="RuleBase" id="RU363099"/>
    </source>
</evidence>
<keyword evidence="7" id="KW-1185">Reference proteome</keyword>
<reference evidence="5 7" key="1">
    <citation type="journal article" date="2017" name="Nature">
        <title>The sunflower genome provides insights into oil metabolism, flowering and Asterid evolution.</title>
        <authorList>
            <person name="Badouin H."/>
            <person name="Gouzy J."/>
            <person name="Grassa C.J."/>
            <person name="Murat F."/>
            <person name="Staton S.E."/>
            <person name="Cottret L."/>
            <person name="Lelandais-Briere C."/>
            <person name="Owens G.L."/>
            <person name="Carrere S."/>
            <person name="Mayjonade B."/>
            <person name="Legrand L."/>
            <person name="Gill N."/>
            <person name="Kane N.C."/>
            <person name="Bowers J.E."/>
            <person name="Hubner S."/>
            <person name="Bellec A."/>
            <person name="Berard A."/>
            <person name="Berges H."/>
            <person name="Blanchet N."/>
            <person name="Boniface M.C."/>
            <person name="Brunel D."/>
            <person name="Catrice O."/>
            <person name="Chaidir N."/>
            <person name="Claudel C."/>
            <person name="Donnadieu C."/>
            <person name="Faraut T."/>
            <person name="Fievet G."/>
            <person name="Helmstetter N."/>
            <person name="King M."/>
            <person name="Knapp S.J."/>
            <person name="Lai Z."/>
            <person name="Le Paslier M.C."/>
            <person name="Lippi Y."/>
            <person name="Lorenzon L."/>
            <person name="Mandel J.R."/>
            <person name="Marage G."/>
            <person name="Marchand G."/>
            <person name="Marquand E."/>
            <person name="Bret-Mestries E."/>
            <person name="Morien E."/>
            <person name="Nambeesan S."/>
            <person name="Nguyen T."/>
            <person name="Pegot-Espagnet P."/>
            <person name="Pouilly N."/>
            <person name="Raftis F."/>
            <person name="Sallet E."/>
            <person name="Schiex T."/>
            <person name="Thomas J."/>
            <person name="Vandecasteele C."/>
            <person name="Vares D."/>
            <person name="Vear F."/>
            <person name="Vautrin S."/>
            <person name="Crespi M."/>
            <person name="Mangin B."/>
            <person name="Burke J.M."/>
            <person name="Salse J."/>
            <person name="Munos S."/>
            <person name="Vincourt P."/>
            <person name="Rieseberg L.H."/>
            <person name="Langlade N.B."/>
        </authorList>
    </citation>
    <scope>NUCLEOTIDE SEQUENCE [LARGE SCALE GENOMIC DNA]</scope>
    <source>
        <strain evidence="7">cv. SF193</strain>
        <tissue evidence="5">Leaves</tissue>
    </source>
</reference>
<dbReference type="EMBL" id="MNCJ02000326">
    <property type="protein sequence ID" value="KAF5782889.1"/>
    <property type="molecule type" value="Genomic_DNA"/>
</dbReference>
<dbReference type="Gramene" id="mRNA:HanXRQr2_Chr11g0501571">
    <property type="protein sequence ID" value="CDS:HanXRQr2_Chr11g0501571.1"/>
    <property type="gene ID" value="HanXRQr2_Chr11g0501571"/>
</dbReference>
<evidence type="ECO:0000256" key="3">
    <source>
        <dbReference type="ARBA" id="ARBA00022525"/>
    </source>
</evidence>
<gene>
    <name evidence="6" type="ORF">HannXRQ_Chr11g0341151</name>
    <name evidence="5" type="ORF">HanXRQr2_Chr11g0501571</name>
</gene>
<accession>A0A251TCC1</accession>
<dbReference type="OMA" id="IISTRLM"/>
<comment type="subunit">
    <text evidence="2 4">Homodimer.</text>
</comment>
<dbReference type="Gene3D" id="2.40.480.10">
    <property type="entry name" value="Allene oxide cyclase-like"/>
    <property type="match status" value="1"/>
</dbReference>
<evidence type="ECO:0000313" key="7">
    <source>
        <dbReference type="Proteomes" id="UP000215914"/>
    </source>
</evidence>
<name>A0A251TCC1_HELAN</name>
<proteinExistence type="inferred from homology"/>
<sequence>MASLLKNTLTITFYFILSSSLLHLSNGAYSEDVSKASSMIRVEKTTHLHFFFHDLHSGKSPTAIKIIGIPNSGGFGDVYVMDNALTEHQEATSDVVGRAQGMYTFAAQNQPVFLMVLTFEFTQGEFSGSSLSVLGRNPIMDDVREMPIIGGSGQFRYANGYALAHTVWADPTTSDAIVEYNVYVKHYNNGEVAASSTPSPAARSRFLSLLSLFLFSSLFLMY</sequence>
<dbReference type="InterPro" id="IPR044859">
    <property type="entry name" value="Allene_oxi_cyc_Dirigent"/>
</dbReference>
<evidence type="ECO:0000256" key="1">
    <source>
        <dbReference type="ARBA" id="ARBA00010746"/>
    </source>
</evidence>
<feature type="chain" id="PRO_5011813669" description="Dirigent protein" evidence="4">
    <location>
        <begin position="28"/>
        <end position="222"/>
    </location>
</feature>
<dbReference type="OrthoDB" id="1864232at2759"/>
<protein>
    <recommendedName>
        <fullName evidence="4">Dirigent protein</fullName>
    </recommendedName>
</protein>
<dbReference type="InParanoid" id="A0A251TCC1"/>
<keyword evidence="4" id="KW-0052">Apoplast</keyword>
<evidence type="ECO:0000256" key="2">
    <source>
        <dbReference type="ARBA" id="ARBA00011738"/>
    </source>
</evidence>
<comment type="function">
    <text evidence="4">Dirigent proteins impart stereoselectivity on the phenoxy radical-coupling reaction, yielding optically active lignans from two molecules of coniferyl alcohol in the biosynthesis of lignans, flavonolignans, and alkaloids and thus plays a central role in plant secondary metabolism.</text>
</comment>
<reference evidence="5" key="3">
    <citation type="submission" date="2020-06" db="EMBL/GenBank/DDBJ databases">
        <title>Helianthus annuus Genome sequencing and assembly Release 2.</title>
        <authorList>
            <person name="Gouzy J."/>
            <person name="Langlade N."/>
            <person name="Munos S."/>
        </authorList>
    </citation>
    <scope>NUCLEOTIDE SEQUENCE</scope>
    <source>
        <tissue evidence="5">Leaves</tissue>
    </source>
</reference>
<dbReference type="GO" id="GO:0048046">
    <property type="term" value="C:apoplast"/>
    <property type="evidence" value="ECO:0007669"/>
    <property type="project" value="UniProtKB-SubCell"/>
</dbReference>
<evidence type="ECO:0000313" key="6">
    <source>
        <dbReference type="EMBL" id="OTG08383.1"/>
    </source>
</evidence>
<organism evidence="6 7">
    <name type="scientific">Helianthus annuus</name>
    <name type="common">Common sunflower</name>
    <dbReference type="NCBI Taxonomy" id="4232"/>
    <lineage>
        <taxon>Eukaryota</taxon>
        <taxon>Viridiplantae</taxon>
        <taxon>Streptophyta</taxon>
        <taxon>Embryophyta</taxon>
        <taxon>Tracheophyta</taxon>
        <taxon>Spermatophyta</taxon>
        <taxon>Magnoliopsida</taxon>
        <taxon>eudicotyledons</taxon>
        <taxon>Gunneridae</taxon>
        <taxon>Pentapetalae</taxon>
        <taxon>asterids</taxon>
        <taxon>campanulids</taxon>
        <taxon>Asterales</taxon>
        <taxon>Asteraceae</taxon>
        <taxon>Asteroideae</taxon>
        <taxon>Heliantheae alliance</taxon>
        <taxon>Heliantheae</taxon>
        <taxon>Helianthus</taxon>
    </lineage>
</organism>
<dbReference type="STRING" id="4232.A0A251TCC1"/>
<comment type="subcellular location">
    <subcellularLocation>
        <location evidence="4">Secreted</location>
        <location evidence="4">Extracellular space</location>
        <location evidence="4">Apoplast</location>
    </subcellularLocation>
</comment>
<dbReference type="InterPro" id="IPR004265">
    <property type="entry name" value="Dirigent"/>
</dbReference>
<keyword evidence="4" id="KW-0732">Signal</keyword>
<dbReference type="Proteomes" id="UP000215914">
    <property type="component" value="Chromosome 11"/>
</dbReference>
<reference evidence="6" key="2">
    <citation type="submission" date="2017-02" db="EMBL/GenBank/DDBJ databases">
        <title>Sunflower complete genome.</title>
        <authorList>
            <person name="Langlade N."/>
            <person name="Munos S."/>
        </authorList>
    </citation>
    <scope>NUCLEOTIDE SEQUENCE [LARGE SCALE GENOMIC DNA]</scope>
    <source>
        <tissue evidence="6">Leaves</tissue>
    </source>
</reference>
<dbReference type="PANTHER" id="PTHR21495">
    <property type="entry name" value="NUCLEOPORIN-RELATED"/>
    <property type="match status" value="1"/>
</dbReference>
<comment type="similarity">
    <text evidence="1 4">Belongs to the plant dirigent protein family.</text>
</comment>
<dbReference type="Pfam" id="PF03018">
    <property type="entry name" value="Dirigent"/>
    <property type="match status" value="1"/>
</dbReference>
<dbReference type="EMBL" id="CM007900">
    <property type="protein sequence ID" value="OTG08383.1"/>
    <property type="molecule type" value="Genomic_DNA"/>
</dbReference>
<keyword evidence="3 4" id="KW-0964">Secreted</keyword>
<dbReference type="AlphaFoldDB" id="A0A251TCC1"/>